<dbReference type="SUPFAM" id="SSF51206">
    <property type="entry name" value="cAMP-binding domain-like"/>
    <property type="match status" value="2"/>
</dbReference>
<dbReference type="GO" id="GO:0003700">
    <property type="term" value="F:DNA-binding transcription factor activity"/>
    <property type="evidence" value="ECO:0007669"/>
    <property type="project" value="TreeGrafter"/>
</dbReference>
<dbReference type="GO" id="GO:0005829">
    <property type="term" value="C:cytosol"/>
    <property type="evidence" value="ECO:0007669"/>
    <property type="project" value="TreeGrafter"/>
</dbReference>
<dbReference type="HOGENOM" id="CLU_512564_0_0_0"/>
<dbReference type="InterPro" id="IPR018490">
    <property type="entry name" value="cNMP-bd_dom_sf"/>
</dbReference>
<dbReference type="InterPro" id="IPR011990">
    <property type="entry name" value="TPR-like_helical_dom_sf"/>
</dbReference>
<dbReference type="SMART" id="SM00100">
    <property type="entry name" value="cNMP"/>
    <property type="match status" value="2"/>
</dbReference>
<dbReference type="PANTHER" id="PTHR24567">
    <property type="entry name" value="CRP FAMILY TRANSCRIPTIONAL REGULATORY PROTEIN"/>
    <property type="match status" value="1"/>
</dbReference>
<feature type="compositionally biased region" description="Basic and acidic residues" evidence="1">
    <location>
        <begin position="139"/>
        <end position="153"/>
    </location>
</feature>
<dbReference type="PANTHER" id="PTHR24567:SF74">
    <property type="entry name" value="HTH-TYPE TRANSCRIPTIONAL REGULATOR ARCR"/>
    <property type="match status" value="1"/>
</dbReference>
<dbReference type="Gene3D" id="1.25.40.10">
    <property type="entry name" value="Tetratricopeptide repeat domain"/>
    <property type="match status" value="1"/>
</dbReference>
<keyword evidence="4" id="KW-1185">Reference proteome</keyword>
<feature type="region of interest" description="Disordered" evidence="1">
    <location>
        <begin position="128"/>
        <end position="179"/>
    </location>
</feature>
<dbReference type="eggNOG" id="COG0664">
    <property type="taxonomic scope" value="Bacteria"/>
</dbReference>
<dbReference type="InterPro" id="IPR000595">
    <property type="entry name" value="cNMP-bd_dom"/>
</dbReference>
<evidence type="ECO:0000256" key="1">
    <source>
        <dbReference type="SAM" id="MobiDB-lite"/>
    </source>
</evidence>
<dbReference type="CDD" id="cd00038">
    <property type="entry name" value="CAP_ED"/>
    <property type="match status" value="2"/>
</dbReference>
<dbReference type="Gene3D" id="2.60.120.10">
    <property type="entry name" value="Jelly Rolls"/>
    <property type="match status" value="2"/>
</dbReference>
<gene>
    <name evidence="3" type="ORF">U27_01680</name>
</gene>
<dbReference type="InterPro" id="IPR050397">
    <property type="entry name" value="Env_Response_Regulators"/>
</dbReference>
<dbReference type="Pfam" id="PF00027">
    <property type="entry name" value="cNMP_binding"/>
    <property type="match status" value="2"/>
</dbReference>
<proteinExistence type="predicted"/>
<accession>A0A0S6W9D4</accession>
<dbReference type="Proteomes" id="UP000030661">
    <property type="component" value="Unassembled WGS sequence"/>
</dbReference>
<reference evidence="3" key="1">
    <citation type="journal article" date="2015" name="PeerJ">
        <title>First genomic representation of candidate bacterial phylum KSB3 points to enhanced environmental sensing as a trigger of wastewater bulking.</title>
        <authorList>
            <person name="Sekiguchi Y."/>
            <person name="Ohashi A."/>
            <person name="Parks D.H."/>
            <person name="Yamauchi T."/>
            <person name="Tyson G.W."/>
            <person name="Hugenholtz P."/>
        </authorList>
    </citation>
    <scope>NUCLEOTIDE SEQUENCE [LARGE SCALE GENOMIC DNA]</scope>
</reference>
<dbReference type="EMBL" id="DF820463">
    <property type="protein sequence ID" value="GAK54849.1"/>
    <property type="molecule type" value="Genomic_DNA"/>
</dbReference>
<evidence type="ECO:0000259" key="2">
    <source>
        <dbReference type="PROSITE" id="PS50042"/>
    </source>
</evidence>
<feature type="domain" description="Cyclic nucleotide-binding" evidence="2">
    <location>
        <begin position="460"/>
        <end position="573"/>
    </location>
</feature>
<dbReference type="AlphaFoldDB" id="A0A0S6W9D4"/>
<dbReference type="PROSITE" id="PS50042">
    <property type="entry name" value="CNMP_BINDING_3"/>
    <property type="match status" value="2"/>
</dbReference>
<organism evidence="3">
    <name type="scientific">Vecturithrix granuli</name>
    <dbReference type="NCBI Taxonomy" id="1499967"/>
    <lineage>
        <taxon>Bacteria</taxon>
        <taxon>Candidatus Moduliflexota</taxon>
        <taxon>Candidatus Vecturitrichia</taxon>
        <taxon>Candidatus Vecturitrichales</taxon>
        <taxon>Candidatus Vecturitrichaceae</taxon>
        <taxon>Candidatus Vecturithrix</taxon>
    </lineage>
</organism>
<dbReference type="STRING" id="1499967.U27_01680"/>
<sequence length="602" mass="69042">MMTIKKFIGKKTEDDILIENYKRILKEHPDEKMPDIHLKLGKSYERIGEKETAIEEYAMAATLYFHAQEIYGACACNYLITNIDPSNRDALANLALIQFQTGITVSKEDGAIFLQNLGITLDKYEQISEHQEGSSQQNRQDHIADHRMKKDDSSSNPPTEFTKKRTKEEREHDAHFQKDREALVDLIEGNVVAETPFDKSDLKEEREQGAHFQRDREALVELIEREIVAEAQFDKSDLIERKQQFDIVNKNLDVTNSSAPIFRKEENSSEQNILVDLTQDQTSQISKALELKQPVLVDFTQNSFDVHEEGSPVPPEGGNVNLHQTIPLFSELSQTEFDLIIQKATISTYTENMCIMRGRNEQQRFFVILDGTISLQIEFYEEEREAFTILLTKGDFWGEHSFLRQKGVSLNALAKTPCTILELPKTSLISLAQRYTGILDTLKNTCKRRCFYPVISQCSLFTHLTSQERQDIAEYFFTLNVKKGTEIITEGQHDSGLFLIKSGEVEVRTTLVEQEDFHIISTDRKQIRLATLTAGDIFGEGTFFTKEPRSATVSALIDTELLKLPAQNLTRMLKNYPYIEVLLKEIHQQRMINTVKILQDIL</sequence>
<dbReference type="SUPFAM" id="SSF48452">
    <property type="entry name" value="TPR-like"/>
    <property type="match status" value="1"/>
</dbReference>
<dbReference type="InterPro" id="IPR014710">
    <property type="entry name" value="RmlC-like_jellyroll"/>
</dbReference>
<evidence type="ECO:0000313" key="4">
    <source>
        <dbReference type="Proteomes" id="UP000030661"/>
    </source>
</evidence>
<evidence type="ECO:0000313" key="3">
    <source>
        <dbReference type="EMBL" id="GAK54849.1"/>
    </source>
</evidence>
<feature type="domain" description="Cyclic nucleotide-binding" evidence="2">
    <location>
        <begin position="328"/>
        <end position="431"/>
    </location>
</feature>
<feature type="compositionally biased region" description="Basic and acidic residues" evidence="1">
    <location>
        <begin position="161"/>
        <end position="179"/>
    </location>
</feature>
<protein>
    <submittedName>
        <fullName evidence="3">Cyclic nucleotide-binding domain protein</fullName>
    </submittedName>
</protein>
<name>A0A0S6W9D4_VECG1</name>